<feature type="region of interest" description="Disordered" evidence="1">
    <location>
        <begin position="1"/>
        <end position="34"/>
    </location>
</feature>
<feature type="compositionally biased region" description="Basic residues" evidence="1">
    <location>
        <begin position="73"/>
        <end position="82"/>
    </location>
</feature>
<dbReference type="AlphaFoldDB" id="A0A0G4NY29"/>
<sequence length="82" mass="9088">MSINKPQSRGGLGTIRDLFRSAPPSPTSPSRRRVSLLVRRGRDIFFNSLDLGPQFDPTGFPELGKRGAAPNRPAKKERKNTN</sequence>
<keyword evidence="3" id="KW-1185">Reference proteome</keyword>
<organism evidence="2 3">
    <name type="scientific">Penicillium camemberti (strain FM 013)</name>
    <dbReference type="NCBI Taxonomy" id="1429867"/>
    <lineage>
        <taxon>Eukaryota</taxon>
        <taxon>Fungi</taxon>
        <taxon>Dikarya</taxon>
        <taxon>Ascomycota</taxon>
        <taxon>Pezizomycotina</taxon>
        <taxon>Eurotiomycetes</taxon>
        <taxon>Eurotiomycetidae</taxon>
        <taxon>Eurotiales</taxon>
        <taxon>Aspergillaceae</taxon>
        <taxon>Penicillium</taxon>
    </lineage>
</organism>
<accession>A0A0G4NY29</accession>
<proteinExistence type="predicted"/>
<evidence type="ECO:0000313" key="2">
    <source>
        <dbReference type="EMBL" id="CRL18884.1"/>
    </source>
</evidence>
<evidence type="ECO:0000256" key="1">
    <source>
        <dbReference type="SAM" id="MobiDB-lite"/>
    </source>
</evidence>
<reference evidence="2 3" key="1">
    <citation type="journal article" date="2014" name="Nat. Commun.">
        <title>Multiple recent horizontal transfers of a large genomic region in cheese making fungi.</title>
        <authorList>
            <person name="Cheeseman K."/>
            <person name="Ropars J."/>
            <person name="Renault P."/>
            <person name="Dupont J."/>
            <person name="Gouzy J."/>
            <person name="Branca A."/>
            <person name="Abraham A.L."/>
            <person name="Ceppi M."/>
            <person name="Conseiller E."/>
            <person name="Debuchy R."/>
            <person name="Malagnac F."/>
            <person name="Goarin A."/>
            <person name="Silar P."/>
            <person name="Lacoste S."/>
            <person name="Sallet E."/>
            <person name="Bensimon A."/>
            <person name="Giraud T."/>
            <person name="Brygoo Y."/>
        </authorList>
    </citation>
    <scope>NUCLEOTIDE SEQUENCE [LARGE SCALE GENOMIC DNA]</scope>
    <source>
        <strain evidence="3">FM 013</strain>
    </source>
</reference>
<gene>
    <name evidence="2" type="ORF">PCAMFM013_S002g000754</name>
</gene>
<feature type="region of interest" description="Disordered" evidence="1">
    <location>
        <begin position="48"/>
        <end position="82"/>
    </location>
</feature>
<evidence type="ECO:0000313" key="3">
    <source>
        <dbReference type="Proteomes" id="UP000053732"/>
    </source>
</evidence>
<name>A0A0G4NY29_PENC3</name>
<dbReference type="EMBL" id="HG793135">
    <property type="protein sequence ID" value="CRL18884.1"/>
    <property type="molecule type" value="Genomic_DNA"/>
</dbReference>
<protein>
    <submittedName>
        <fullName evidence="2">Str. FM013</fullName>
    </submittedName>
</protein>
<dbReference type="Proteomes" id="UP000053732">
    <property type="component" value="Unassembled WGS sequence"/>
</dbReference>